<sequence length="616" mass="69807">MEVKKRVAIVGAGASGLPAIRHAVLYGIEPVCFELTDGIGGLWRYKEKNRNVKGISLSSVMKTTVINSSKEMTAYSDFPPPAEAANFMHNREMLQYFEDYAKHYDLKRYIKFNHKVEKIERADNYTSTGKWKVVYLDEDNDSHTEIFDGVLLATGHHAVPHWPKNYPGQSEFTGKLMHAHDYTDHRGFEDKTVVIVGIGNSGGDLAVELSRIAKQVYLDKTVVIVGIGNSGGDLAVELSRIAKQVYLVTRRGSWILNRLTDGGYPFDAAVTKRFDVWWRSFLPLGLLSTIFERKMQQKFDHSVYGLKPKHRIASAHPTVNDELPNRLASRTVKIKPNILKFKNDDIIFDDLTDAENVDVVIFATVKIKPNILKFKNDDIIFDDLTDAENVDVVIFATGYWFDFPLVENGELISVVRNDASLYLNMFSPDLSDFNSLAILGLIQPLGSIMPISEMQSRVFFAQFSGQISLPSKESMVEWVSATKAAMKARYVESPRHTIQVDYDVYMDQLADLIGCRPNILKHLWKDPALGQKLLTGPITAYTYRLDGPHPWQNARETILTTEFRIKAGMAPEGESAAMSRNLDLYMQPIFPSFKKENLSIFDDMFFHKKGNNFFEE</sequence>
<dbReference type="Proteomes" id="UP000887576">
    <property type="component" value="Unplaced"/>
</dbReference>
<evidence type="ECO:0000313" key="2">
    <source>
        <dbReference type="WBParaSite" id="JU765_v2.g12673.t2"/>
    </source>
</evidence>
<evidence type="ECO:0000313" key="1">
    <source>
        <dbReference type="Proteomes" id="UP000887576"/>
    </source>
</evidence>
<dbReference type="WBParaSite" id="JU765_v2.g12673.t2">
    <property type="protein sequence ID" value="JU765_v2.g12673.t2"/>
    <property type="gene ID" value="JU765_v2.g12673"/>
</dbReference>
<proteinExistence type="predicted"/>
<reference evidence="2" key="1">
    <citation type="submission" date="2022-11" db="UniProtKB">
        <authorList>
            <consortium name="WormBaseParasite"/>
        </authorList>
    </citation>
    <scope>IDENTIFICATION</scope>
</reference>
<name>A0AC34Q3S4_9BILA</name>
<accession>A0AC34Q3S4</accession>
<organism evidence="1 2">
    <name type="scientific">Panagrolaimus sp. JU765</name>
    <dbReference type="NCBI Taxonomy" id="591449"/>
    <lineage>
        <taxon>Eukaryota</taxon>
        <taxon>Metazoa</taxon>
        <taxon>Ecdysozoa</taxon>
        <taxon>Nematoda</taxon>
        <taxon>Chromadorea</taxon>
        <taxon>Rhabditida</taxon>
        <taxon>Tylenchina</taxon>
        <taxon>Panagrolaimomorpha</taxon>
        <taxon>Panagrolaimoidea</taxon>
        <taxon>Panagrolaimidae</taxon>
        <taxon>Panagrolaimus</taxon>
    </lineage>
</organism>
<protein>
    <submittedName>
        <fullName evidence="2">Flavin-containing monooxygenase</fullName>
    </submittedName>
</protein>